<comment type="subcellular location">
    <subcellularLocation>
        <location evidence="1">Cell membrane</location>
        <topology evidence="1">Multi-pass membrane protein</topology>
    </subcellularLocation>
</comment>
<dbReference type="AlphaFoldDB" id="A0A934VTI0"/>
<comment type="similarity">
    <text evidence="2">Belongs to the ABC-4 integral membrane protein family. LolC/E subfamily.</text>
</comment>
<keyword evidence="11" id="KW-1185">Reference proteome</keyword>
<sequence>MTIKRRSFSLLLARRYLNPRRSMLSSFTLISLIGVMLGVLVLVVVMAVYAGLERDVKARLLGFSPHILIRHQPMSYEEKDPMLDWPNIADRAMKIPSVVAATPYVTDNVILDFLSMQRPVQFHGIDTSDSVQVDGITKMLDLEHHPGSSADMGIDDRVVISSNVADQFGLGVGDTIRLYSTRNFDEVLKAYKSTENPPVREHFAEQWQGITTDLAAGWKTLNGKAAILISTLEPIYSTLDAISKSSIRTPEKELLDDILLAMNDRERDSTNQYFLFDPDDKASIDEGIDALGKTNAEDMDNEVLKNLKTIVLPKEAEVIGVYKASQMAVTPDLFVPLPLAQDLAGIGNSVQGVALRLENADQAESIRATVQNAFGPGWVINTWGDQYRTFFQLINQQRQMMYFALSFIVLISAFSMMAVMFTVTIQKRREIGVMKALGAAPGQIVRVFLYQGMILGVVGSVLGVFLGRVVIHFRGSLQAMFRTMGFDPFSSSFTGFGVLPAHNNPWEQAMFALMGFILCSVAALVPAFFAARSDAAKSLRNL</sequence>
<feature type="transmembrane region" description="Helical" evidence="7">
    <location>
        <begin position="447"/>
        <end position="471"/>
    </location>
</feature>
<dbReference type="InterPro" id="IPR025857">
    <property type="entry name" value="MacB_PCD"/>
</dbReference>
<name>A0A934VTI0_9BACT</name>
<feature type="transmembrane region" description="Helical" evidence="7">
    <location>
        <begin position="509"/>
        <end position="531"/>
    </location>
</feature>
<reference evidence="10" key="1">
    <citation type="submission" date="2021-01" db="EMBL/GenBank/DDBJ databases">
        <title>Modified the classification status of verrucomicrobia.</title>
        <authorList>
            <person name="Feng X."/>
        </authorList>
    </citation>
    <scope>NUCLEOTIDE SEQUENCE</scope>
    <source>
        <strain evidence="10">KCTC 22041</strain>
    </source>
</reference>
<dbReference type="PANTHER" id="PTHR30489:SF0">
    <property type="entry name" value="LIPOPROTEIN-RELEASING SYSTEM TRANSMEMBRANE PROTEIN LOLE"/>
    <property type="match status" value="1"/>
</dbReference>
<dbReference type="Proteomes" id="UP000603141">
    <property type="component" value="Unassembled WGS sequence"/>
</dbReference>
<dbReference type="InterPro" id="IPR003838">
    <property type="entry name" value="ABC3_permease_C"/>
</dbReference>
<evidence type="ECO:0000256" key="1">
    <source>
        <dbReference type="ARBA" id="ARBA00004651"/>
    </source>
</evidence>
<dbReference type="PANTHER" id="PTHR30489">
    <property type="entry name" value="LIPOPROTEIN-RELEASING SYSTEM TRANSMEMBRANE PROTEIN LOLE"/>
    <property type="match status" value="1"/>
</dbReference>
<evidence type="ECO:0000259" key="8">
    <source>
        <dbReference type="Pfam" id="PF02687"/>
    </source>
</evidence>
<keyword evidence="5 7" id="KW-1133">Transmembrane helix</keyword>
<evidence type="ECO:0000256" key="5">
    <source>
        <dbReference type="ARBA" id="ARBA00022989"/>
    </source>
</evidence>
<feature type="transmembrane region" description="Helical" evidence="7">
    <location>
        <begin position="400"/>
        <end position="426"/>
    </location>
</feature>
<organism evidence="10 11">
    <name type="scientific">Luteolibacter pohnpeiensis</name>
    <dbReference type="NCBI Taxonomy" id="454153"/>
    <lineage>
        <taxon>Bacteria</taxon>
        <taxon>Pseudomonadati</taxon>
        <taxon>Verrucomicrobiota</taxon>
        <taxon>Verrucomicrobiia</taxon>
        <taxon>Verrucomicrobiales</taxon>
        <taxon>Verrucomicrobiaceae</taxon>
        <taxon>Luteolibacter</taxon>
    </lineage>
</organism>
<evidence type="ECO:0000256" key="7">
    <source>
        <dbReference type="SAM" id="Phobius"/>
    </source>
</evidence>
<comment type="caution">
    <text evidence="10">The sequence shown here is derived from an EMBL/GenBank/DDBJ whole genome shotgun (WGS) entry which is preliminary data.</text>
</comment>
<proteinExistence type="inferred from homology"/>
<dbReference type="Pfam" id="PF02687">
    <property type="entry name" value="FtsX"/>
    <property type="match status" value="1"/>
</dbReference>
<dbReference type="GO" id="GO:0098797">
    <property type="term" value="C:plasma membrane protein complex"/>
    <property type="evidence" value="ECO:0007669"/>
    <property type="project" value="TreeGrafter"/>
</dbReference>
<evidence type="ECO:0000256" key="4">
    <source>
        <dbReference type="ARBA" id="ARBA00022692"/>
    </source>
</evidence>
<evidence type="ECO:0000259" key="9">
    <source>
        <dbReference type="Pfam" id="PF12704"/>
    </source>
</evidence>
<dbReference type="GO" id="GO:0044874">
    <property type="term" value="P:lipoprotein localization to outer membrane"/>
    <property type="evidence" value="ECO:0007669"/>
    <property type="project" value="TreeGrafter"/>
</dbReference>
<keyword evidence="6 7" id="KW-0472">Membrane</keyword>
<feature type="domain" description="MacB-like periplasmic core" evidence="9">
    <location>
        <begin position="28"/>
        <end position="179"/>
    </location>
</feature>
<evidence type="ECO:0000313" key="11">
    <source>
        <dbReference type="Proteomes" id="UP000603141"/>
    </source>
</evidence>
<accession>A0A934VTI0</accession>
<dbReference type="Pfam" id="PF12704">
    <property type="entry name" value="MacB_PCD"/>
    <property type="match status" value="1"/>
</dbReference>
<dbReference type="EMBL" id="JAENIJ010000004">
    <property type="protein sequence ID" value="MBK1881512.1"/>
    <property type="molecule type" value="Genomic_DNA"/>
</dbReference>
<gene>
    <name evidence="10" type="ORF">JIN85_03735</name>
</gene>
<evidence type="ECO:0000256" key="6">
    <source>
        <dbReference type="ARBA" id="ARBA00023136"/>
    </source>
</evidence>
<protein>
    <submittedName>
        <fullName evidence="10">ABC transporter permease</fullName>
    </submittedName>
</protein>
<evidence type="ECO:0000256" key="2">
    <source>
        <dbReference type="ARBA" id="ARBA00005236"/>
    </source>
</evidence>
<evidence type="ECO:0000313" key="10">
    <source>
        <dbReference type="EMBL" id="MBK1881512.1"/>
    </source>
</evidence>
<feature type="transmembrane region" description="Helical" evidence="7">
    <location>
        <begin position="24"/>
        <end position="52"/>
    </location>
</feature>
<feature type="domain" description="ABC3 transporter permease C-terminal" evidence="8">
    <location>
        <begin position="403"/>
        <end position="532"/>
    </location>
</feature>
<dbReference type="InterPro" id="IPR051447">
    <property type="entry name" value="Lipoprotein-release_system"/>
</dbReference>
<evidence type="ECO:0000256" key="3">
    <source>
        <dbReference type="ARBA" id="ARBA00022475"/>
    </source>
</evidence>
<keyword evidence="3" id="KW-1003">Cell membrane</keyword>
<keyword evidence="4 7" id="KW-0812">Transmembrane</keyword>